<evidence type="ECO:0000313" key="2">
    <source>
        <dbReference type="Proteomes" id="UP000782241"/>
    </source>
</evidence>
<evidence type="ECO:0000313" key="1">
    <source>
        <dbReference type="EMBL" id="KAG5665009.1"/>
    </source>
</evidence>
<proteinExistence type="predicted"/>
<dbReference type="AlphaFoldDB" id="A0A9P7KX94"/>
<name>A0A9P7KX94_9HYPO</name>
<keyword evidence="2" id="KW-1185">Reference proteome</keyword>
<dbReference type="Proteomes" id="UP000782241">
    <property type="component" value="Unassembled WGS sequence"/>
</dbReference>
<protein>
    <submittedName>
        <fullName evidence="1">Uncharacterized protein</fullName>
    </submittedName>
</protein>
<gene>
    <name evidence="1" type="ORF">KAF25_008743</name>
</gene>
<sequence>MHSQAVEEPAQQAGPQATTEAINLEHIRASPQRHSTDIDSDIDDTALAPANGFLAGNFLLPTYRPKNEVIELFSPANWLIEWDKVLGQGNELIQGDWGEDNEIKTVCSKENHFRKLFVRIIFLSSFSFQFVFADVNCANSNEEITGTGKKSLLYLEKTFNDEILNQLKNGMQSKESIDYGQIVGKVGNLNSELRQVYSNVTTIYEEEERAAGLQ</sequence>
<comment type="caution">
    <text evidence="1">The sequence shown here is derived from an EMBL/GenBank/DDBJ whole genome shotgun (WGS) entry which is preliminary data.</text>
</comment>
<dbReference type="EMBL" id="JAGPUO010000002">
    <property type="protein sequence ID" value="KAG5665009.1"/>
    <property type="molecule type" value="Genomic_DNA"/>
</dbReference>
<organism evidence="1 2">
    <name type="scientific">Fusarium avenaceum</name>
    <dbReference type="NCBI Taxonomy" id="40199"/>
    <lineage>
        <taxon>Eukaryota</taxon>
        <taxon>Fungi</taxon>
        <taxon>Dikarya</taxon>
        <taxon>Ascomycota</taxon>
        <taxon>Pezizomycotina</taxon>
        <taxon>Sordariomycetes</taxon>
        <taxon>Hypocreomycetidae</taxon>
        <taxon>Hypocreales</taxon>
        <taxon>Nectriaceae</taxon>
        <taxon>Fusarium</taxon>
        <taxon>Fusarium tricinctum species complex</taxon>
    </lineage>
</organism>
<accession>A0A9P7KX94</accession>
<reference evidence="1" key="1">
    <citation type="submission" date="2021-04" db="EMBL/GenBank/DDBJ databases">
        <title>Draft genome of Fusarium avenaceum strain F156N33, isolated from an atmospheric sample in Virginia.</title>
        <authorList>
            <person name="Yang S."/>
            <person name="Vinatzer B.A."/>
            <person name="Coleman J."/>
        </authorList>
    </citation>
    <scope>NUCLEOTIDE SEQUENCE</scope>
    <source>
        <strain evidence="1">F156N33</strain>
    </source>
</reference>